<accession>A0A2M7TI42</accession>
<organism evidence="2 3">
    <name type="scientific">candidate division WWE3 bacterium CG_4_10_14_0_2_um_filter_41_14</name>
    <dbReference type="NCBI Taxonomy" id="1975072"/>
    <lineage>
        <taxon>Bacteria</taxon>
        <taxon>Katanobacteria</taxon>
    </lineage>
</organism>
<dbReference type="Proteomes" id="UP000228920">
    <property type="component" value="Unassembled WGS sequence"/>
</dbReference>
<gene>
    <name evidence="2" type="ORF">COY32_04340</name>
</gene>
<dbReference type="AlphaFoldDB" id="A0A2M7TI42"/>
<dbReference type="EMBL" id="PFNL01000116">
    <property type="protein sequence ID" value="PIZ45990.1"/>
    <property type="molecule type" value="Genomic_DNA"/>
</dbReference>
<evidence type="ECO:0000313" key="2">
    <source>
        <dbReference type="EMBL" id="PIZ45990.1"/>
    </source>
</evidence>
<feature type="transmembrane region" description="Helical" evidence="1">
    <location>
        <begin position="20"/>
        <end position="39"/>
    </location>
</feature>
<evidence type="ECO:0000313" key="3">
    <source>
        <dbReference type="Proteomes" id="UP000228920"/>
    </source>
</evidence>
<keyword evidence="1" id="KW-0472">Membrane</keyword>
<proteinExistence type="predicted"/>
<keyword evidence="1" id="KW-1133">Transmembrane helix</keyword>
<sequence length="71" mass="7555">MGESNLSYNLSRLTGGVLSPKIWGIILIVVVILGVVFTVSNTASSLSKISPTINTVTTPAPGVEDEYKNYQ</sequence>
<evidence type="ECO:0000256" key="1">
    <source>
        <dbReference type="SAM" id="Phobius"/>
    </source>
</evidence>
<protein>
    <submittedName>
        <fullName evidence="2">Uncharacterized protein</fullName>
    </submittedName>
</protein>
<comment type="caution">
    <text evidence="2">The sequence shown here is derived from an EMBL/GenBank/DDBJ whole genome shotgun (WGS) entry which is preliminary data.</text>
</comment>
<name>A0A2M7TI42_UNCKA</name>
<reference evidence="3" key="1">
    <citation type="submission" date="2017-09" db="EMBL/GenBank/DDBJ databases">
        <title>Depth-based differentiation of microbial function through sediment-hosted aquifers and enrichment of novel symbionts in the deep terrestrial subsurface.</title>
        <authorList>
            <person name="Probst A.J."/>
            <person name="Ladd B."/>
            <person name="Jarett J.K."/>
            <person name="Geller-Mcgrath D.E."/>
            <person name="Sieber C.M.K."/>
            <person name="Emerson J.B."/>
            <person name="Anantharaman K."/>
            <person name="Thomas B.C."/>
            <person name="Malmstrom R."/>
            <person name="Stieglmeier M."/>
            <person name="Klingl A."/>
            <person name="Woyke T."/>
            <person name="Ryan C.M."/>
            <person name="Banfield J.F."/>
        </authorList>
    </citation>
    <scope>NUCLEOTIDE SEQUENCE [LARGE SCALE GENOMIC DNA]</scope>
</reference>
<keyword evidence="1" id="KW-0812">Transmembrane</keyword>